<proteinExistence type="predicted"/>
<name>A0A0F9DVC1_9ZZZZ</name>
<organism evidence="2">
    <name type="scientific">marine sediment metagenome</name>
    <dbReference type="NCBI Taxonomy" id="412755"/>
    <lineage>
        <taxon>unclassified sequences</taxon>
        <taxon>metagenomes</taxon>
        <taxon>ecological metagenomes</taxon>
    </lineage>
</organism>
<evidence type="ECO:0000259" key="1">
    <source>
        <dbReference type="Pfam" id="PF25181"/>
    </source>
</evidence>
<dbReference type="InterPro" id="IPR057447">
    <property type="entry name" value="Bbp19-like_phage"/>
</dbReference>
<evidence type="ECO:0000313" key="2">
    <source>
        <dbReference type="EMBL" id="KKL15803.1"/>
    </source>
</evidence>
<sequence>MDRDDKAKQLIMDTQGTFGTPEGKRVLEKLSLECLEEVSTFVPNNQYGTAFNEGKRYVILYIRGILESDPNKVKQTETIKEKKNE</sequence>
<reference evidence="2" key="1">
    <citation type="journal article" date="2015" name="Nature">
        <title>Complex archaea that bridge the gap between prokaryotes and eukaryotes.</title>
        <authorList>
            <person name="Spang A."/>
            <person name="Saw J.H."/>
            <person name="Jorgensen S.L."/>
            <person name="Zaremba-Niedzwiedzka K."/>
            <person name="Martijn J."/>
            <person name="Lind A.E."/>
            <person name="van Eijk R."/>
            <person name="Schleper C."/>
            <person name="Guy L."/>
            <person name="Ettema T.J."/>
        </authorList>
    </citation>
    <scope>NUCLEOTIDE SEQUENCE</scope>
</reference>
<feature type="domain" description="Bbp19-like phage" evidence="1">
    <location>
        <begin position="17"/>
        <end position="73"/>
    </location>
</feature>
<comment type="caution">
    <text evidence="2">The sequence shown here is derived from an EMBL/GenBank/DDBJ whole genome shotgun (WGS) entry which is preliminary data.</text>
</comment>
<accession>A0A0F9DVC1</accession>
<gene>
    <name evidence="2" type="ORF">LCGC14_2501920</name>
</gene>
<dbReference type="Pfam" id="PF25181">
    <property type="entry name" value="Phage_Bbp19"/>
    <property type="match status" value="1"/>
</dbReference>
<dbReference type="EMBL" id="LAZR01039922">
    <property type="protein sequence ID" value="KKL15803.1"/>
    <property type="molecule type" value="Genomic_DNA"/>
</dbReference>
<dbReference type="AlphaFoldDB" id="A0A0F9DVC1"/>
<protein>
    <recommendedName>
        <fullName evidence="1">Bbp19-like phage domain-containing protein</fullName>
    </recommendedName>
</protein>